<keyword evidence="5" id="KW-0456">Lyase</keyword>
<dbReference type="GO" id="GO:0009073">
    <property type="term" value="P:aromatic amino acid family biosynthetic process"/>
    <property type="evidence" value="ECO:0007669"/>
    <property type="project" value="UniProtKB-KW"/>
</dbReference>
<evidence type="ECO:0000256" key="2">
    <source>
        <dbReference type="ARBA" id="ARBA00022605"/>
    </source>
</evidence>
<protein>
    <submittedName>
        <fullName evidence="8">3-dehydroquinate synthase</fullName>
    </submittedName>
</protein>
<evidence type="ECO:0000313" key="8">
    <source>
        <dbReference type="EMBL" id="GBE91885.1"/>
    </source>
</evidence>
<evidence type="ECO:0000256" key="5">
    <source>
        <dbReference type="ARBA" id="ARBA00023239"/>
    </source>
</evidence>
<dbReference type="CDD" id="cd08198">
    <property type="entry name" value="DHQS-like"/>
    <property type="match status" value="1"/>
</dbReference>
<dbReference type="AlphaFoldDB" id="A0A2H6LF84"/>
<feature type="domain" description="3-dehydroquinate synthase N-terminal" evidence="6">
    <location>
        <begin position="95"/>
        <end position="207"/>
    </location>
</feature>
<sequence>MLVNVEKETKLFGQSIRQNIRVTFNYEVHFTHNIFNLKNPTLAQAIAADDEKKPKKIVALVDAGLLEFCPDLLSQLTNYTKFYAEVLTLAVEPMLIPGGEAAKNEPKLLEQIHQLIEAAGLCRHSYLLGIGGGAVLDLVGYAAATAHRGIRLIRIPTTVLAQNDSGIGVKNGINAFGKKNFLGTFAPPYAVINDLDFLTTLCDRDWRSGIAEAVKVALIKDAHFFDFIHDHTTALAHRDMDSMQQLIYRCAQLHLEHIAKAGDPFEMGSSRPLDFGHWAAHKLEQLTDYRLRHGEAVAIGIALDSTYSYLLGILSHREWQRILKTLAELGFTLYVPELAQQSSHIENSHCLFRGLTEFQEHLGGELTLTLLQKIGKGIEIHEVDLSFYKQAISLLHEFEKRKQTLVTTNRGER</sequence>
<dbReference type="GO" id="GO:0008652">
    <property type="term" value="P:amino acid biosynthetic process"/>
    <property type="evidence" value="ECO:0007669"/>
    <property type="project" value="UniProtKB-KW"/>
</dbReference>
<dbReference type="NCBIfam" id="NF004852">
    <property type="entry name" value="PRK06203.1"/>
    <property type="match status" value="1"/>
</dbReference>
<evidence type="ECO:0000256" key="4">
    <source>
        <dbReference type="ARBA" id="ARBA00023141"/>
    </source>
</evidence>
<comment type="caution">
    <text evidence="8">The sequence shown here is derived from an EMBL/GenBank/DDBJ whole genome shotgun (WGS) entry which is preliminary data.</text>
</comment>
<dbReference type="InterPro" id="IPR030960">
    <property type="entry name" value="DHQS/DOIS_N"/>
</dbReference>
<evidence type="ECO:0000256" key="3">
    <source>
        <dbReference type="ARBA" id="ARBA00023027"/>
    </source>
</evidence>
<feature type="domain" description="3-dehydroquinate synthase C-terminal" evidence="7">
    <location>
        <begin position="209"/>
        <end position="336"/>
    </location>
</feature>
<keyword evidence="3" id="KW-0520">NAD</keyword>
<dbReference type="SUPFAM" id="SSF56796">
    <property type="entry name" value="Dehydroquinate synthase-like"/>
    <property type="match status" value="1"/>
</dbReference>
<evidence type="ECO:0000313" key="9">
    <source>
        <dbReference type="Proteomes" id="UP000236527"/>
    </source>
</evidence>
<dbReference type="RefSeq" id="WP_103124412.1">
    <property type="nucleotide sequence ID" value="NZ_DF978425.1"/>
</dbReference>
<evidence type="ECO:0000256" key="1">
    <source>
        <dbReference type="ARBA" id="ARBA00001911"/>
    </source>
</evidence>
<dbReference type="Gene3D" id="1.20.1090.10">
    <property type="entry name" value="Dehydroquinate synthase-like - alpha domain"/>
    <property type="match status" value="1"/>
</dbReference>
<organism evidence="8 9">
    <name type="scientific">Nostoc cycadae WK-1</name>
    <dbReference type="NCBI Taxonomy" id="1861711"/>
    <lineage>
        <taxon>Bacteria</taxon>
        <taxon>Bacillati</taxon>
        <taxon>Cyanobacteriota</taxon>
        <taxon>Cyanophyceae</taxon>
        <taxon>Nostocales</taxon>
        <taxon>Nostocaceae</taxon>
        <taxon>Nostoc</taxon>
    </lineage>
</organism>
<accession>A0A2H6LF84</accession>
<dbReference type="PANTHER" id="PTHR43622">
    <property type="entry name" value="3-DEHYDROQUINATE SYNTHASE"/>
    <property type="match status" value="1"/>
</dbReference>
<dbReference type="Gene3D" id="3.40.50.1970">
    <property type="match status" value="1"/>
</dbReference>
<keyword evidence="9" id="KW-1185">Reference proteome</keyword>
<dbReference type="PANTHER" id="PTHR43622:SF7">
    <property type="entry name" value="3-DEHYDROQUINATE SYNTHASE, CHLOROPLASTIC"/>
    <property type="match status" value="1"/>
</dbReference>
<keyword evidence="4" id="KW-0057">Aromatic amino acid biosynthesis</keyword>
<dbReference type="InterPro" id="IPR050071">
    <property type="entry name" value="Dehydroquinate_synthase"/>
</dbReference>
<keyword evidence="2" id="KW-0028">Amino-acid biosynthesis</keyword>
<dbReference type="InterPro" id="IPR056179">
    <property type="entry name" value="DHQS_C"/>
</dbReference>
<dbReference type="GO" id="GO:0003856">
    <property type="term" value="F:3-dehydroquinate synthase activity"/>
    <property type="evidence" value="ECO:0007669"/>
    <property type="project" value="TreeGrafter"/>
</dbReference>
<evidence type="ECO:0000259" key="6">
    <source>
        <dbReference type="Pfam" id="PF01761"/>
    </source>
</evidence>
<dbReference type="EMBL" id="BDGE01000026">
    <property type="protein sequence ID" value="GBE91885.1"/>
    <property type="molecule type" value="Genomic_DNA"/>
</dbReference>
<proteinExistence type="predicted"/>
<dbReference type="Pfam" id="PF24621">
    <property type="entry name" value="DHQS_C"/>
    <property type="match status" value="1"/>
</dbReference>
<gene>
    <name evidence="8" type="ORF">NCWK1_1638</name>
</gene>
<evidence type="ECO:0000259" key="7">
    <source>
        <dbReference type="Pfam" id="PF24621"/>
    </source>
</evidence>
<dbReference type="Proteomes" id="UP000236527">
    <property type="component" value="Unassembled WGS sequence"/>
</dbReference>
<comment type="cofactor">
    <cofactor evidence="1">
        <name>NAD(+)</name>
        <dbReference type="ChEBI" id="CHEBI:57540"/>
    </cofactor>
</comment>
<name>A0A2H6LF84_9NOSO</name>
<reference evidence="9" key="1">
    <citation type="journal article" date="2018" name="Genome Announc.">
        <title>Draft Genome Sequence of the Nitrogen-Fixing and Hormogonia-Inducing Cyanobacterium Nostoc cycadae Strain WK-1, Isolated from the Coralloid Roots of Cycas revoluta.</title>
        <authorList>
            <person name="Kanesaki Y."/>
            <person name="Hirose M."/>
            <person name="Hirose Y."/>
            <person name="Fujisawa T."/>
            <person name="Nakamura Y."/>
            <person name="Watanabe S."/>
            <person name="Matsunaga S."/>
            <person name="Uchida H."/>
            <person name="Murakami A."/>
        </authorList>
    </citation>
    <scope>NUCLEOTIDE SEQUENCE [LARGE SCALE GENOMIC DNA]</scope>
    <source>
        <strain evidence="9">WK-1</strain>
    </source>
</reference>
<dbReference type="Pfam" id="PF01761">
    <property type="entry name" value="DHQ_synthase"/>
    <property type="match status" value="1"/>
</dbReference>